<comment type="caution">
    <text evidence="1">The sequence shown here is derived from an EMBL/GenBank/DDBJ whole genome shotgun (WGS) entry which is preliminary data.</text>
</comment>
<organism evidence="1">
    <name type="scientific">marine sediment metagenome</name>
    <dbReference type="NCBI Taxonomy" id="412755"/>
    <lineage>
        <taxon>unclassified sequences</taxon>
        <taxon>metagenomes</taxon>
        <taxon>ecological metagenomes</taxon>
    </lineage>
</organism>
<evidence type="ECO:0000313" key="1">
    <source>
        <dbReference type="EMBL" id="KKM07977.1"/>
    </source>
</evidence>
<sequence>MASGDLTTGTISEIDAQDAVAIAAAIDAINLALVTDDLFVVPINGGLKLKIFKVAREA</sequence>
<dbReference type="EMBL" id="LAZR01015655">
    <property type="protein sequence ID" value="KKM07977.1"/>
    <property type="molecule type" value="Genomic_DNA"/>
</dbReference>
<proteinExistence type="predicted"/>
<reference evidence="1" key="1">
    <citation type="journal article" date="2015" name="Nature">
        <title>Complex archaea that bridge the gap between prokaryotes and eukaryotes.</title>
        <authorList>
            <person name="Spang A."/>
            <person name="Saw J.H."/>
            <person name="Jorgensen S.L."/>
            <person name="Zaremba-Niedzwiedzka K."/>
            <person name="Martijn J."/>
            <person name="Lind A.E."/>
            <person name="van Eijk R."/>
            <person name="Schleper C."/>
            <person name="Guy L."/>
            <person name="Ettema T.J."/>
        </authorList>
    </citation>
    <scope>NUCLEOTIDE SEQUENCE</scope>
</reference>
<name>A0A0F9HY23_9ZZZZ</name>
<gene>
    <name evidence="1" type="ORF">LCGC14_1728520</name>
</gene>
<protein>
    <submittedName>
        <fullName evidence="1">Uncharacterized protein</fullName>
    </submittedName>
</protein>
<dbReference type="AlphaFoldDB" id="A0A0F9HY23"/>
<accession>A0A0F9HY23</accession>